<dbReference type="Gene3D" id="3.60.10.10">
    <property type="entry name" value="Endonuclease/exonuclease/phosphatase"/>
    <property type="match status" value="1"/>
</dbReference>
<feature type="transmembrane region" description="Helical" evidence="2">
    <location>
        <begin position="41"/>
        <end position="59"/>
    </location>
</feature>
<keyword evidence="5" id="KW-1185">Reference proteome</keyword>
<evidence type="ECO:0000256" key="2">
    <source>
        <dbReference type="SAM" id="Phobius"/>
    </source>
</evidence>
<protein>
    <recommendedName>
        <fullName evidence="3">Endonuclease/exonuclease/phosphatase domain-containing protein</fullName>
    </recommendedName>
</protein>
<feature type="transmembrane region" description="Helical" evidence="2">
    <location>
        <begin position="98"/>
        <end position="115"/>
    </location>
</feature>
<dbReference type="EMBL" id="WVUH01000010">
    <property type="protein sequence ID" value="MBO4204963.1"/>
    <property type="molecule type" value="Genomic_DNA"/>
</dbReference>
<keyword evidence="2" id="KW-0472">Membrane</keyword>
<evidence type="ECO:0000259" key="3">
    <source>
        <dbReference type="Pfam" id="PF03372"/>
    </source>
</evidence>
<dbReference type="InterPro" id="IPR036691">
    <property type="entry name" value="Endo/exonu/phosph_ase_sf"/>
</dbReference>
<reference evidence="4 5" key="1">
    <citation type="submission" date="2019-12" db="EMBL/GenBank/DDBJ databases">
        <title>Whole genome sequencing of endophytic Actinobacterium Micromonospora sp. MPMI6T.</title>
        <authorList>
            <person name="Evv R."/>
            <person name="Podile A.R."/>
        </authorList>
    </citation>
    <scope>NUCLEOTIDE SEQUENCE [LARGE SCALE GENOMIC DNA]</scope>
    <source>
        <strain evidence="4 5">MPMI6</strain>
    </source>
</reference>
<organism evidence="4 5">
    <name type="scientific">Micromonospora echinofusca</name>
    <dbReference type="NCBI Taxonomy" id="47858"/>
    <lineage>
        <taxon>Bacteria</taxon>
        <taxon>Bacillati</taxon>
        <taxon>Actinomycetota</taxon>
        <taxon>Actinomycetes</taxon>
        <taxon>Micromonosporales</taxon>
        <taxon>Micromonosporaceae</taxon>
        <taxon>Micromonospora</taxon>
    </lineage>
</organism>
<keyword evidence="2" id="KW-1133">Transmembrane helix</keyword>
<feature type="domain" description="Endonuclease/exonuclease/phosphatase" evidence="3">
    <location>
        <begin position="135"/>
        <end position="365"/>
    </location>
</feature>
<feature type="region of interest" description="Disordered" evidence="1">
    <location>
        <begin position="1"/>
        <end position="32"/>
    </location>
</feature>
<accession>A0ABS3VKJ2</accession>
<sequence length="378" mass="41390">MSPADTAPVHAPPAGPDAAPVPAPSAAPAPPRRRRLRTARLLPYAAGAWLAFVVTHRLVSGRWWLWLAPDLTPPLAFLAVPVLLLALAPLAGAARGRVALLAAGGLLLGAGLSGLNPGVLRPVSPAPPDALRVVSWNTGVWNHTDDPDRFYAAITARPADVYLLQEYKPHDDPAVRDADLARLRREFPGYQLAARGELVTLSRFPIVGVTALPADPPADADWYTHYWEVKSLRTDLRIGARTVSVYNTHLLIPLDLSSPLGETFYDRRHLFFHRRQDQYRGLLADLDRNRLPVLLAGDLNTSPAMADLAGLTGRLTDVGRASGSLYPTSWSIAGLPWWRVDWSFVSADWTAHRYRLHDMAGMSDHRLQEMTLSLGGTR</sequence>
<dbReference type="Proteomes" id="UP000823521">
    <property type="component" value="Unassembled WGS sequence"/>
</dbReference>
<proteinExistence type="predicted"/>
<keyword evidence="2" id="KW-0812">Transmembrane</keyword>
<name>A0ABS3VKJ2_MICEH</name>
<evidence type="ECO:0000256" key="1">
    <source>
        <dbReference type="SAM" id="MobiDB-lite"/>
    </source>
</evidence>
<dbReference type="InterPro" id="IPR005135">
    <property type="entry name" value="Endo/exonuclease/phosphatase"/>
</dbReference>
<dbReference type="SUPFAM" id="SSF56219">
    <property type="entry name" value="DNase I-like"/>
    <property type="match status" value="1"/>
</dbReference>
<gene>
    <name evidence="4" type="ORF">GSF22_02915</name>
</gene>
<evidence type="ECO:0000313" key="4">
    <source>
        <dbReference type="EMBL" id="MBO4204963.1"/>
    </source>
</evidence>
<feature type="compositionally biased region" description="Pro residues" evidence="1">
    <location>
        <begin position="10"/>
        <end position="30"/>
    </location>
</feature>
<comment type="caution">
    <text evidence="4">The sequence shown here is derived from an EMBL/GenBank/DDBJ whole genome shotgun (WGS) entry which is preliminary data.</text>
</comment>
<dbReference type="RefSeq" id="WP_208811147.1">
    <property type="nucleotide sequence ID" value="NZ_WVUH01000010.1"/>
</dbReference>
<evidence type="ECO:0000313" key="5">
    <source>
        <dbReference type="Proteomes" id="UP000823521"/>
    </source>
</evidence>
<dbReference type="Pfam" id="PF03372">
    <property type="entry name" value="Exo_endo_phos"/>
    <property type="match status" value="1"/>
</dbReference>
<feature type="transmembrane region" description="Helical" evidence="2">
    <location>
        <begin position="71"/>
        <end position="91"/>
    </location>
</feature>